<accession>A0A6J5NIJ9</accession>
<proteinExistence type="predicted"/>
<gene>
    <name evidence="1" type="ORF">UFOVP715_59</name>
</gene>
<protein>
    <submittedName>
        <fullName evidence="1">Uncharacterized protein</fullName>
    </submittedName>
</protein>
<name>A0A6J5NIJ9_9CAUD</name>
<sequence>MNEQKMYGCNLATFLESMVESSTYRFSGANMVVAGLMSDAQEQMAFGDVEGARKTLNLAKAVLFQVMDGALSGDAPVVPLIDKRTAAAFQNYRG</sequence>
<dbReference type="EMBL" id="LR796687">
    <property type="protein sequence ID" value="CAB4159640.1"/>
    <property type="molecule type" value="Genomic_DNA"/>
</dbReference>
<organism evidence="1">
    <name type="scientific">uncultured Caudovirales phage</name>
    <dbReference type="NCBI Taxonomy" id="2100421"/>
    <lineage>
        <taxon>Viruses</taxon>
        <taxon>Duplodnaviria</taxon>
        <taxon>Heunggongvirae</taxon>
        <taxon>Uroviricota</taxon>
        <taxon>Caudoviricetes</taxon>
        <taxon>Peduoviridae</taxon>
        <taxon>Maltschvirus</taxon>
        <taxon>Maltschvirus maltsch</taxon>
    </lineage>
</organism>
<reference evidence="1" key="1">
    <citation type="submission" date="2020-04" db="EMBL/GenBank/DDBJ databases">
        <authorList>
            <person name="Chiriac C."/>
            <person name="Salcher M."/>
            <person name="Ghai R."/>
            <person name="Kavagutti S V."/>
        </authorList>
    </citation>
    <scope>NUCLEOTIDE SEQUENCE</scope>
</reference>
<evidence type="ECO:0000313" key="1">
    <source>
        <dbReference type="EMBL" id="CAB4159640.1"/>
    </source>
</evidence>